<feature type="transmembrane region" description="Helical" evidence="5">
    <location>
        <begin position="81"/>
        <end position="105"/>
    </location>
</feature>
<evidence type="ECO:0000256" key="3">
    <source>
        <dbReference type="ARBA" id="ARBA00022989"/>
    </source>
</evidence>
<feature type="domain" description="Fatty acid hydroxylase" evidence="6">
    <location>
        <begin position="88"/>
        <end position="224"/>
    </location>
</feature>
<keyword evidence="4 5" id="KW-0472">Membrane</keyword>
<dbReference type="RefSeq" id="WP_022611573.1">
    <property type="nucleotide sequence ID" value="NZ_LK391965.1"/>
</dbReference>
<evidence type="ECO:0000256" key="2">
    <source>
        <dbReference type="ARBA" id="ARBA00022692"/>
    </source>
</evidence>
<dbReference type="GO" id="GO:0016491">
    <property type="term" value="F:oxidoreductase activity"/>
    <property type="evidence" value="ECO:0007669"/>
    <property type="project" value="InterPro"/>
</dbReference>
<feature type="transmembrane region" description="Helical" evidence="5">
    <location>
        <begin position="6"/>
        <end position="27"/>
    </location>
</feature>
<evidence type="ECO:0000256" key="4">
    <source>
        <dbReference type="ARBA" id="ARBA00023136"/>
    </source>
</evidence>
<protein>
    <submittedName>
        <fullName evidence="7">Sterol desaturase</fullName>
    </submittedName>
</protein>
<evidence type="ECO:0000259" key="6">
    <source>
        <dbReference type="Pfam" id="PF04116"/>
    </source>
</evidence>
<evidence type="ECO:0000313" key="7">
    <source>
        <dbReference type="EMBL" id="CCO46443.1"/>
    </source>
</evidence>
<gene>
    <name evidence="7" type="ORF">VIBNISOn1_1770009</name>
</gene>
<accession>A0AAV2VPQ0</accession>
<dbReference type="GO" id="GO:0008610">
    <property type="term" value="P:lipid biosynthetic process"/>
    <property type="evidence" value="ECO:0007669"/>
    <property type="project" value="InterPro"/>
</dbReference>
<feature type="transmembrane region" description="Helical" evidence="5">
    <location>
        <begin position="39"/>
        <end position="61"/>
    </location>
</feature>
<dbReference type="Proteomes" id="UP000018211">
    <property type="component" value="Unassembled WGS sequence"/>
</dbReference>
<dbReference type="InterPro" id="IPR006694">
    <property type="entry name" value="Fatty_acid_hydroxylase"/>
</dbReference>
<proteinExistence type="predicted"/>
<sequence length="262" mass="30651">MEDPAIIRLSFFIGGLLLFACWEYYAPRKSLTQSKWTRWTNNLGLVGLNSICLAIIMPIVAFDSALQAQHFGIGLFHYFALPWWLNVLLSVILLDFAIYVQHVLFHRLPFLWRLHRMHHADQDIDVTTGSRFHPLEIILSMWIKILLVLALGVSPIAIVVFEIILNVSAMFNHSNGKLPLKLDSWLRTWLVTPDMHRVHHSVVVKETHSNFGFFLSIWDRWFGTYRDQPVKGHHDVEIGLPLFRKPKEQHLWKMLTQPFRQN</sequence>
<comment type="subcellular location">
    <subcellularLocation>
        <location evidence="1">Membrane</location>
    </subcellularLocation>
</comment>
<dbReference type="PANTHER" id="PTHR11863">
    <property type="entry name" value="STEROL DESATURASE"/>
    <property type="match status" value="1"/>
</dbReference>
<reference evidence="7 8" key="1">
    <citation type="journal article" date="2013" name="ISME J.">
        <title>Comparative genomics of pathogenic lineages of Vibrio nigripulchritudo identifies virulence-associated traits.</title>
        <authorList>
            <person name="Goudenege D."/>
            <person name="Labreuche Y."/>
            <person name="Krin E."/>
            <person name="Ansquer D."/>
            <person name="Mangenot S."/>
            <person name="Calteau A."/>
            <person name="Medigue C."/>
            <person name="Mazel D."/>
            <person name="Polz M.F."/>
            <person name="Le Roux F."/>
        </authorList>
    </citation>
    <scope>NUCLEOTIDE SEQUENCE [LARGE SCALE GENOMIC DNA]</scope>
    <source>
        <strain evidence="7 8">SOn1</strain>
    </source>
</reference>
<dbReference type="InterPro" id="IPR050307">
    <property type="entry name" value="Sterol_Desaturase_Related"/>
</dbReference>
<keyword evidence="2 5" id="KW-0812">Transmembrane</keyword>
<dbReference type="GO" id="GO:0016020">
    <property type="term" value="C:membrane"/>
    <property type="evidence" value="ECO:0007669"/>
    <property type="project" value="UniProtKB-SubCell"/>
</dbReference>
<dbReference type="AlphaFoldDB" id="A0AAV2VPQ0"/>
<comment type="caution">
    <text evidence="7">The sequence shown here is derived from an EMBL/GenBank/DDBJ whole genome shotgun (WGS) entry which is preliminary data.</text>
</comment>
<dbReference type="EMBL" id="CAOF01000087">
    <property type="protein sequence ID" value="CCO46443.1"/>
    <property type="molecule type" value="Genomic_DNA"/>
</dbReference>
<evidence type="ECO:0000256" key="5">
    <source>
        <dbReference type="SAM" id="Phobius"/>
    </source>
</evidence>
<keyword evidence="3 5" id="KW-1133">Transmembrane helix</keyword>
<feature type="transmembrane region" description="Helical" evidence="5">
    <location>
        <begin position="141"/>
        <end position="165"/>
    </location>
</feature>
<evidence type="ECO:0000313" key="8">
    <source>
        <dbReference type="Proteomes" id="UP000018211"/>
    </source>
</evidence>
<organism evidence="7 8">
    <name type="scientific">Vibrio nigripulchritudo SOn1</name>
    <dbReference type="NCBI Taxonomy" id="1238450"/>
    <lineage>
        <taxon>Bacteria</taxon>
        <taxon>Pseudomonadati</taxon>
        <taxon>Pseudomonadota</taxon>
        <taxon>Gammaproteobacteria</taxon>
        <taxon>Vibrionales</taxon>
        <taxon>Vibrionaceae</taxon>
        <taxon>Vibrio</taxon>
    </lineage>
</organism>
<dbReference type="GO" id="GO:0005506">
    <property type="term" value="F:iron ion binding"/>
    <property type="evidence" value="ECO:0007669"/>
    <property type="project" value="InterPro"/>
</dbReference>
<evidence type="ECO:0000256" key="1">
    <source>
        <dbReference type="ARBA" id="ARBA00004370"/>
    </source>
</evidence>
<dbReference type="Pfam" id="PF04116">
    <property type="entry name" value="FA_hydroxylase"/>
    <property type="match status" value="1"/>
</dbReference>
<name>A0AAV2VPQ0_9VIBR</name>